<feature type="region of interest" description="Disordered" evidence="1">
    <location>
        <begin position="165"/>
        <end position="201"/>
    </location>
</feature>
<organism evidence="2 3">
    <name type="scientific">Paraconiothyrium brasiliense</name>
    <dbReference type="NCBI Taxonomy" id="300254"/>
    <lineage>
        <taxon>Eukaryota</taxon>
        <taxon>Fungi</taxon>
        <taxon>Dikarya</taxon>
        <taxon>Ascomycota</taxon>
        <taxon>Pezizomycotina</taxon>
        <taxon>Dothideomycetes</taxon>
        <taxon>Pleosporomycetidae</taxon>
        <taxon>Pleosporales</taxon>
        <taxon>Massarineae</taxon>
        <taxon>Didymosphaeriaceae</taxon>
        <taxon>Paraconiothyrium</taxon>
    </lineage>
</organism>
<feature type="compositionally biased region" description="Acidic residues" evidence="1">
    <location>
        <begin position="172"/>
        <end position="181"/>
    </location>
</feature>
<accession>A0ABR3S7H2</accession>
<proteinExistence type="predicted"/>
<reference evidence="2 3" key="1">
    <citation type="submission" date="2024-02" db="EMBL/GenBank/DDBJ databases">
        <title>De novo assembly and annotation of 12 fungi associated with fruit tree decline syndrome in Ontario, Canada.</title>
        <authorList>
            <person name="Sulman M."/>
            <person name="Ellouze W."/>
            <person name="Ilyukhin E."/>
        </authorList>
    </citation>
    <scope>NUCLEOTIDE SEQUENCE [LARGE SCALE GENOMIC DNA]</scope>
    <source>
        <strain evidence="2 3">M42-189</strain>
    </source>
</reference>
<dbReference type="EMBL" id="JAKJXO020000001">
    <property type="protein sequence ID" value="KAL1612453.1"/>
    <property type="molecule type" value="Genomic_DNA"/>
</dbReference>
<feature type="region of interest" description="Disordered" evidence="1">
    <location>
        <begin position="80"/>
        <end position="118"/>
    </location>
</feature>
<name>A0ABR3S7H2_9PLEO</name>
<keyword evidence="3" id="KW-1185">Reference proteome</keyword>
<dbReference type="Proteomes" id="UP001521785">
    <property type="component" value="Unassembled WGS sequence"/>
</dbReference>
<protein>
    <submittedName>
        <fullName evidence="2">Uncharacterized protein</fullName>
    </submittedName>
</protein>
<sequence length="201" mass="22390">MPPKSHYLLPLNSMIFKSKSPTNLPSTNQRNICTKSTTTLAHFPVEEPDEELTALPPAPALAIPVRRKLTAQELLPSAVRVQDAAAPPEDNRHPALRRTRSMSDLEGSDGEANDEKRKESVWRRLFEVLKKPFRKGREPVEKPRELVIGGPTNFKHIQTGTTCLPGQIAPQIDDDEGDVSGEWETMRPSQSTVGAPESFRH</sequence>
<evidence type="ECO:0000313" key="3">
    <source>
        <dbReference type="Proteomes" id="UP001521785"/>
    </source>
</evidence>
<evidence type="ECO:0000256" key="1">
    <source>
        <dbReference type="SAM" id="MobiDB-lite"/>
    </source>
</evidence>
<evidence type="ECO:0000313" key="2">
    <source>
        <dbReference type="EMBL" id="KAL1612453.1"/>
    </source>
</evidence>
<comment type="caution">
    <text evidence="2">The sequence shown here is derived from an EMBL/GenBank/DDBJ whole genome shotgun (WGS) entry which is preliminary data.</text>
</comment>
<gene>
    <name evidence="2" type="ORF">SLS60_000680</name>
</gene>